<evidence type="ECO:0008006" key="5">
    <source>
        <dbReference type="Google" id="ProtNLM"/>
    </source>
</evidence>
<evidence type="ECO:0000256" key="2">
    <source>
        <dbReference type="PROSITE-ProRule" id="PRU00708"/>
    </source>
</evidence>
<dbReference type="PANTHER" id="PTHR47936:SF1">
    <property type="entry name" value="PENTATRICOPEPTIDE REPEAT-CONTAINING PROTEIN GUN1, CHLOROPLASTIC"/>
    <property type="match status" value="1"/>
</dbReference>
<proteinExistence type="predicted"/>
<dbReference type="PANTHER" id="PTHR47936">
    <property type="entry name" value="PPR_LONG DOMAIN-CONTAINING PROTEIN"/>
    <property type="match status" value="1"/>
</dbReference>
<dbReference type="EMBL" id="JADGJW010000369">
    <property type="protein sequence ID" value="KAJ3218676.1"/>
    <property type="molecule type" value="Genomic_DNA"/>
</dbReference>
<sequence>MKSNRLHATTSFKFKKYELLLKIVLNLPFTINSSCDNIEKKDQNENFAYNTEILTNDTSHRKVKEKIENQQKIQFKSSDLLLGQEKKLDIASYLFIYSVEQLCSDMKYSLALELLFSICTNYHLNTQYYEYFCAILKKSFIRKKFDCRKQRYTGYTDKHVDITIHSALKKLLKHIDTLNINISKNTIDDLSFLCMKLKDYNSLTSLFDYVMELVYIGKENGRTKLENEWQDQFNGKFSSKSLSYFIFANVNIKSDFNSINFSVISTILEQANSRFELMRRMRRLIPNLTEKVLSKLIFLYLKKKNIMILSEILKFAILKLFTKNFTNTFTSLLTKMLPPDFTLLFKNVGYFCCNFVFERENLSDTSLLAANQVKLCCETLIMFANVIFEKKILLTVEGFGMFSQILSVINKENRYLDFYLGSNLLSNNSFSMWSKHLFATKNFSGISTLCKYMQKNDFYFGDLENSELVVKLYCQAKDIARLDEITTFLLNFEKPMNLKLYFVLIHNYTNSEKFDIAFRILCHLKEFSKVSKFETHFMILLMRKVPTFHRCSRVLLSVVNQHSSSFLLCLYVLMQNFKDASMEQYFSLYCSLESTIVDQKLFDMMLSKVKRYQDDMESKEGSQLFTLYPKITKKLYHIFTYLNKQRSFNGITINEKGNLIFTEFFFCYGQFHDVVSIASSYKNSSSICDNLFNLLQEAIKKKKNFKALRLILKIEKFNWIIPSNLLEDFAKNLSSVHLNKNFNLIHAHFKELKQVISILRSKEKTLLKEISIISGKLINLYLKQHCTGYIDFSNEILFLYKNIPQKNLITIPYNFISIILDVFARKESLEASEYILLNDLKLLDLKPNEKLFTRILQICKSMKRNDRFNFWLSKMEDFNIKADVHILSIIAKDSFDTGNLTKATEILKIVTLNPTFIELDVLFFNILILGFMKENLFDLARETLDQMLKLDIFPDKYTILAMTVNIHKRGDVVYCLQVFNELFKKNKIYFNDHVFCNFFINFAKVLGSIEPTVLDRSQSVKIIEGILEKMFDLGIPGDFKTWTSIMVNYMIVGDFKQAARCWEQLKLPPTLRQRFANNSILIYYSEKLQLQNHEKFRHLLELPSNKTIDVKPLYVLIKCFRQEFTAKLHSQSSVFNKFSGDVLQYYITDHFEKNFNDDNLVIDKYKHQGKNLKQVEDENLLLNLYYLLNEVELCCKIGVILDTLTWHTLFKTLSNLNLGYFSVQLLVNLIEDFENEFYRLKDLMLKRQQYMSCKEKFFKGEANFETGLLDSKEFFKVEEDIFEFNYRFFNFLNSFEKFDNSCLNIILGNLVANVKKKTEENNFSSFEEDSLASIDFLKSTKTLFTSLKKFDAFLKFNKIKKFSPKESFITSSGKKLKNSNFFTSSDFFIMDNEIATASEDGINSDEHYEYYTVADDLLLTIRNVEKTI</sequence>
<reference evidence="3" key="1">
    <citation type="submission" date="2020-05" db="EMBL/GenBank/DDBJ databases">
        <title>Phylogenomic resolution of chytrid fungi.</title>
        <authorList>
            <person name="Stajich J.E."/>
            <person name="Amses K."/>
            <person name="Simmons R."/>
            <person name="Seto K."/>
            <person name="Myers J."/>
            <person name="Bonds A."/>
            <person name="Quandt C.A."/>
            <person name="Barry K."/>
            <person name="Liu P."/>
            <person name="Grigoriev I."/>
            <person name="Longcore J.E."/>
            <person name="James T.Y."/>
        </authorList>
    </citation>
    <scope>NUCLEOTIDE SEQUENCE</scope>
    <source>
        <strain evidence="3">JEL0476</strain>
    </source>
</reference>
<dbReference type="InterPro" id="IPR011990">
    <property type="entry name" value="TPR-like_helical_dom_sf"/>
</dbReference>
<keyword evidence="4" id="KW-1185">Reference proteome</keyword>
<dbReference type="Gene3D" id="1.25.40.10">
    <property type="entry name" value="Tetratricopeptide repeat domain"/>
    <property type="match status" value="1"/>
</dbReference>
<dbReference type="PROSITE" id="PS51375">
    <property type="entry name" value="PPR"/>
    <property type="match status" value="1"/>
</dbReference>
<dbReference type="NCBIfam" id="TIGR00756">
    <property type="entry name" value="PPR"/>
    <property type="match status" value="1"/>
</dbReference>
<evidence type="ECO:0000256" key="1">
    <source>
        <dbReference type="ARBA" id="ARBA00022737"/>
    </source>
</evidence>
<dbReference type="GO" id="GO:0031930">
    <property type="term" value="P:mitochondria-nucleus signaling pathway"/>
    <property type="evidence" value="ECO:0007669"/>
    <property type="project" value="TreeGrafter"/>
</dbReference>
<name>A0AAD5U292_9FUNG</name>
<dbReference type="InterPro" id="IPR002885">
    <property type="entry name" value="PPR_rpt"/>
</dbReference>
<dbReference type="Proteomes" id="UP001211065">
    <property type="component" value="Unassembled WGS sequence"/>
</dbReference>
<keyword evidence="1" id="KW-0677">Repeat</keyword>
<gene>
    <name evidence="3" type="ORF">HK099_004964</name>
</gene>
<evidence type="ECO:0000313" key="3">
    <source>
        <dbReference type="EMBL" id="KAJ3218676.1"/>
    </source>
</evidence>
<comment type="caution">
    <text evidence="3">The sequence shown here is derived from an EMBL/GenBank/DDBJ whole genome shotgun (WGS) entry which is preliminary data.</text>
</comment>
<evidence type="ECO:0000313" key="4">
    <source>
        <dbReference type="Proteomes" id="UP001211065"/>
    </source>
</evidence>
<protein>
    <recommendedName>
        <fullName evidence="5">Pentatricopeptide repeat-containing protein</fullName>
    </recommendedName>
</protein>
<accession>A0AAD5U292</accession>
<feature type="repeat" description="PPR" evidence="2">
    <location>
        <begin position="920"/>
        <end position="954"/>
    </location>
</feature>
<organism evidence="3 4">
    <name type="scientific">Clydaea vesicula</name>
    <dbReference type="NCBI Taxonomy" id="447962"/>
    <lineage>
        <taxon>Eukaryota</taxon>
        <taxon>Fungi</taxon>
        <taxon>Fungi incertae sedis</taxon>
        <taxon>Chytridiomycota</taxon>
        <taxon>Chytridiomycota incertae sedis</taxon>
        <taxon>Chytridiomycetes</taxon>
        <taxon>Lobulomycetales</taxon>
        <taxon>Lobulomycetaceae</taxon>
        <taxon>Clydaea</taxon>
    </lineage>
</organism>